<dbReference type="Proteomes" id="UP000249616">
    <property type="component" value="Chromosome"/>
</dbReference>
<evidence type="ECO:0000313" key="2">
    <source>
        <dbReference type="EMBL" id="AWW35518.1"/>
    </source>
</evidence>
<reference evidence="2 3" key="1">
    <citation type="journal article" date="2019" name="Int. J. Syst. Evol. Microbiol.">
        <title>Streptomyces cadmiisoli sp. nov., a novel actinomycete isolated from cadmium-contaminated soil.</title>
        <authorList>
            <person name="Li K."/>
            <person name="Tang X."/>
            <person name="Zhao J."/>
            <person name="Guo Y."/>
            <person name="Tang Y."/>
            <person name="Gao J."/>
        </authorList>
    </citation>
    <scope>NUCLEOTIDE SEQUENCE [LARGE SCALE GENOMIC DNA]</scope>
    <source>
        <strain evidence="2 3">ZFG47</strain>
    </source>
</reference>
<dbReference type="Gene3D" id="3.40.1580.10">
    <property type="entry name" value="SMI1/KNR4-like"/>
    <property type="match status" value="1"/>
</dbReference>
<feature type="domain" description="Knr4/Smi1-like" evidence="1">
    <location>
        <begin position="22"/>
        <end position="157"/>
    </location>
</feature>
<gene>
    <name evidence="2" type="ORF">DN051_01610</name>
</gene>
<organism evidence="2 3">
    <name type="scientific">Streptomyces cadmiisoli</name>
    <dbReference type="NCBI Taxonomy" id="2184053"/>
    <lineage>
        <taxon>Bacteria</taxon>
        <taxon>Bacillati</taxon>
        <taxon>Actinomycetota</taxon>
        <taxon>Actinomycetes</taxon>
        <taxon>Kitasatosporales</taxon>
        <taxon>Streptomycetaceae</taxon>
        <taxon>Streptomyces</taxon>
        <taxon>Streptomyces aurantiacus group</taxon>
    </lineage>
</organism>
<evidence type="ECO:0000313" key="3">
    <source>
        <dbReference type="Proteomes" id="UP000249616"/>
    </source>
</evidence>
<dbReference type="AlphaFoldDB" id="A0A2Z4ISB4"/>
<protein>
    <submittedName>
        <fullName evidence="2">SMI1/KNR4 family protein</fullName>
    </submittedName>
</protein>
<dbReference type="RefSeq" id="WP_112437693.1">
    <property type="nucleotide sequence ID" value="NZ_CP030073.1"/>
</dbReference>
<dbReference type="InterPro" id="IPR018958">
    <property type="entry name" value="Knr4/Smi1-like_dom"/>
</dbReference>
<name>A0A2Z4ISB4_9ACTN</name>
<proteinExistence type="predicted"/>
<evidence type="ECO:0000259" key="1">
    <source>
        <dbReference type="SMART" id="SM00860"/>
    </source>
</evidence>
<dbReference type="SMART" id="SM00860">
    <property type="entry name" value="SMI1_KNR4"/>
    <property type="match status" value="1"/>
</dbReference>
<dbReference type="KEGG" id="scad:DN051_01610"/>
<dbReference type="EMBL" id="CP030073">
    <property type="protein sequence ID" value="AWW35518.1"/>
    <property type="molecule type" value="Genomic_DNA"/>
</dbReference>
<dbReference type="Pfam" id="PF09346">
    <property type="entry name" value="SMI1_KNR4"/>
    <property type="match status" value="1"/>
</dbReference>
<sequence>MPRFEEVKETFWGEGAYGVQPALTDRAVRDAEHELGVTLPPSLLDLLSEQNGGAVADAWNAAPAAEPTSWSQDHVPFGELMGIGHSETMVSLLDTPYLVEEWGLPSSIVLVSGHGHYWIALDYRECGSDGEPMVTWFDIEFDVELQLAKDFRSFVEGLVSDKIFGSEEVSRARELS</sequence>
<accession>A0A2Z4ISB4</accession>
<dbReference type="SUPFAM" id="SSF160631">
    <property type="entry name" value="SMI1/KNR4-like"/>
    <property type="match status" value="1"/>
</dbReference>
<keyword evidence="3" id="KW-1185">Reference proteome</keyword>
<dbReference type="InterPro" id="IPR037883">
    <property type="entry name" value="Knr4/Smi1-like_sf"/>
</dbReference>